<dbReference type="Proteomes" id="UP000239576">
    <property type="component" value="Unassembled WGS sequence"/>
</dbReference>
<organism evidence="1 2">
    <name type="scientific">Stenomitos frigidus ULC18</name>
    <dbReference type="NCBI Taxonomy" id="2107698"/>
    <lineage>
        <taxon>Bacteria</taxon>
        <taxon>Bacillati</taxon>
        <taxon>Cyanobacteriota</taxon>
        <taxon>Cyanophyceae</taxon>
        <taxon>Leptolyngbyales</taxon>
        <taxon>Leptolyngbyaceae</taxon>
        <taxon>Stenomitos</taxon>
    </lineage>
</organism>
<comment type="caution">
    <text evidence="1">The sequence shown here is derived from an EMBL/GenBank/DDBJ whole genome shotgun (WGS) entry which is preliminary data.</text>
</comment>
<keyword evidence="2" id="KW-1185">Reference proteome</keyword>
<reference evidence="2" key="1">
    <citation type="submission" date="2018-02" db="EMBL/GenBank/DDBJ databases">
        <authorList>
            <person name="Moore K."/>
            <person name="Momper L."/>
        </authorList>
    </citation>
    <scope>NUCLEOTIDE SEQUENCE [LARGE SCALE GENOMIC DNA]</scope>
    <source>
        <strain evidence="2">ULC18</strain>
    </source>
</reference>
<gene>
    <name evidence="1" type="ORF">C7B82_05820</name>
</gene>
<sequence length="76" mass="8559">MKTLTLGDHTFSVEGLHPEALRLMVFIIAAIVEEATSPRARGFDVRHTGILADTLGQYAAIERLEQPCERFREQSF</sequence>
<dbReference type="RefSeq" id="WP_106255368.1">
    <property type="nucleotide sequence ID" value="NZ_CAWNSW010000075.1"/>
</dbReference>
<evidence type="ECO:0000313" key="2">
    <source>
        <dbReference type="Proteomes" id="UP000239576"/>
    </source>
</evidence>
<accession>A0A2T1EHY5</accession>
<protein>
    <submittedName>
        <fullName evidence="1">Uncharacterized protein</fullName>
    </submittedName>
</protein>
<dbReference type="AlphaFoldDB" id="A0A2T1EHY5"/>
<proteinExistence type="predicted"/>
<name>A0A2T1EHY5_9CYAN</name>
<dbReference type="EMBL" id="PVWK01000028">
    <property type="protein sequence ID" value="PSB32324.1"/>
    <property type="molecule type" value="Genomic_DNA"/>
</dbReference>
<evidence type="ECO:0000313" key="1">
    <source>
        <dbReference type="EMBL" id="PSB32324.1"/>
    </source>
</evidence>
<reference evidence="1 2" key="2">
    <citation type="submission" date="2018-03" db="EMBL/GenBank/DDBJ databases">
        <title>The ancient ancestry and fast evolution of plastids.</title>
        <authorList>
            <person name="Moore K.R."/>
            <person name="Magnabosco C."/>
            <person name="Momper L."/>
            <person name="Gold D.A."/>
            <person name="Bosak T."/>
            <person name="Fournier G.P."/>
        </authorList>
    </citation>
    <scope>NUCLEOTIDE SEQUENCE [LARGE SCALE GENOMIC DNA]</scope>
    <source>
        <strain evidence="1 2">ULC18</strain>
    </source>
</reference>